<keyword evidence="8" id="KW-0408">Iron</keyword>
<evidence type="ECO:0000256" key="2">
    <source>
        <dbReference type="ARBA" id="ARBA00001966"/>
    </source>
</evidence>
<evidence type="ECO:0000256" key="9">
    <source>
        <dbReference type="ARBA" id="ARBA00023014"/>
    </source>
</evidence>
<dbReference type="Pfam" id="PF00724">
    <property type="entry name" value="Oxidored_FMN"/>
    <property type="match status" value="1"/>
</dbReference>
<evidence type="ECO:0000256" key="6">
    <source>
        <dbReference type="ARBA" id="ARBA00022723"/>
    </source>
</evidence>
<comment type="cofactor">
    <cofactor evidence="1">
        <name>FMN</name>
        <dbReference type="ChEBI" id="CHEBI:58210"/>
    </cofactor>
</comment>
<dbReference type="Gene3D" id="3.20.20.70">
    <property type="entry name" value="Aldolase class I"/>
    <property type="match status" value="1"/>
</dbReference>
<name>A0A1H1VDH2_9ACTN</name>
<dbReference type="InterPro" id="IPR013785">
    <property type="entry name" value="Aldolase_TIM"/>
</dbReference>
<evidence type="ECO:0000256" key="4">
    <source>
        <dbReference type="ARBA" id="ARBA00022630"/>
    </source>
</evidence>
<dbReference type="GO" id="GO:0010181">
    <property type="term" value="F:FMN binding"/>
    <property type="evidence" value="ECO:0007669"/>
    <property type="project" value="InterPro"/>
</dbReference>
<evidence type="ECO:0000256" key="5">
    <source>
        <dbReference type="ARBA" id="ARBA00022643"/>
    </source>
</evidence>
<feature type="domain" description="NADH:flavin oxidoreductase/NADH oxidase N-terminal" evidence="10">
    <location>
        <begin position="4"/>
        <end position="328"/>
    </location>
</feature>
<dbReference type="InterPro" id="IPR001155">
    <property type="entry name" value="OxRdtase_FMN_N"/>
</dbReference>
<evidence type="ECO:0000259" key="10">
    <source>
        <dbReference type="Pfam" id="PF00724"/>
    </source>
</evidence>
<dbReference type="EMBL" id="LT629772">
    <property type="protein sequence ID" value="SDS82832.1"/>
    <property type="molecule type" value="Genomic_DNA"/>
</dbReference>
<evidence type="ECO:0000256" key="1">
    <source>
        <dbReference type="ARBA" id="ARBA00001917"/>
    </source>
</evidence>
<dbReference type="AlphaFoldDB" id="A0A1H1VDH2"/>
<dbReference type="Gene3D" id="3.40.50.720">
    <property type="entry name" value="NAD(P)-binding Rossmann-like Domain"/>
    <property type="match status" value="1"/>
</dbReference>
<evidence type="ECO:0000256" key="7">
    <source>
        <dbReference type="ARBA" id="ARBA00023002"/>
    </source>
</evidence>
<dbReference type="Proteomes" id="UP000199103">
    <property type="component" value="Chromosome I"/>
</dbReference>
<keyword evidence="5" id="KW-0288">FMN</keyword>
<dbReference type="PANTHER" id="PTHR42917">
    <property type="entry name" value="2,4-DIENOYL-COA REDUCTASE"/>
    <property type="match status" value="1"/>
</dbReference>
<proteinExistence type="inferred from homology"/>
<dbReference type="STRING" id="630515.SAMN04489812_3168"/>
<accession>A0A1H1VDH2</accession>
<dbReference type="InterPro" id="IPR023753">
    <property type="entry name" value="FAD/NAD-binding_dom"/>
</dbReference>
<sequence>MKVWRPGRIGTLELEHRLIMGSMHLNLEGRDDQGAALAAFYAERARGGASLIVTGGLAVSRVGAGGRMYALINEPSGQQALRPSIEAVHAEGGKIAAQLFHAGRYAFETSFGLPPVAPSPVYSSFSRSTPTELTEDGIRQTLQDFADAARVSAELGFDAVEVMASEGYLVNQFLSPVTNQRDDDWGGDARRRQAFGLQLLRMIKDACSLPVIFRISGADLVPDSSTPAEIADYAVALARGGVDAINVGVGWHEARVPTVQTLVPQGVWVPYAESIKDAVHDAGVDVPVIASNRINHVDHAEQILNDTAIDFISMARPFLADPRIVATSRTRRLDLVNTCIACNEACIDRSIGDAEVSCLVNPRAGRELDFPEKPPEPVEGADDSALRIAVIGAGPAGLEAARSLATLGHRVTLHEAEDELGGQFRMARQVPGKRDFGETIRYYTKILDELGVDVRLRSPISATEQLSGYHGIVLATGVEPRRLDLPGIDGASVLDYQQAFADPTAIGRRVAIIGGGGIAVDLAHLLLAGAESDDLAAEQAAFGAEWGLGGVAVTSESDRTVTLMRRTGKIGSGMGITTRWAVVGAIRHHGVTMITGVAYRSVTEHGVQIDTDDGPKLIEADTVIIAAGQQPNDRLIKLIDPLGIPYEVIGGAADTAGLNAVRATSQGLEAAHKLAARVTAGPNQR</sequence>
<dbReference type="PANTHER" id="PTHR42917:SF2">
    <property type="entry name" value="2,4-DIENOYL-COA REDUCTASE [(2E)-ENOYL-COA-PRODUCING]"/>
    <property type="match status" value="1"/>
</dbReference>
<dbReference type="PRINTS" id="PR00368">
    <property type="entry name" value="FADPNR"/>
</dbReference>
<comment type="similarity">
    <text evidence="3">In the N-terminal section; belongs to the NADH:flavin oxidoreductase/NADH oxidase family.</text>
</comment>
<protein>
    <submittedName>
        <fullName evidence="12">2,4-dienoyl-CoA reductase (NADPH2)</fullName>
    </submittedName>
</protein>
<evidence type="ECO:0000313" key="13">
    <source>
        <dbReference type="Proteomes" id="UP000199103"/>
    </source>
</evidence>
<comment type="cofactor">
    <cofactor evidence="2">
        <name>[4Fe-4S] cluster</name>
        <dbReference type="ChEBI" id="CHEBI:49883"/>
    </cofactor>
</comment>
<evidence type="ECO:0000256" key="3">
    <source>
        <dbReference type="ARBA" id="ARBA00011048"/>
    </source>
</evidence>
<dbReference type="GO" id="GO:0016491">
    <property type="term" value="F:oxidoreductase activity"/>
    <property type="evidence" value="ECO:0007669"/>
    <property type="project" value="UniProtKB-KW"/>
</dbReference>
<keyword evidence="13" id="KW-1185">Reference proteome</keyword>
<organism evidence="12 13">
    <name type="scientific">Microlunatus soli</name>
    <dbReference type="NCBI Taxonomy" id="630515"/>
    <lineage>
        <taxon>Bacteria</taxon>
        <taxon>Bacillati</taxon>
        <taxon>Actinomycetota</taxon>
        <taxon>Actinomycetes</taxon>
        <taxon>Propionibacteriales</taxon>
        <taxon>Propionibacteriaceae</taxon>
        <taxon>Microlunatus</taxon>
    </lineage>
</organism>
<evidence type="ECO:0000259" key="11">
    <source>
        <dbReference type="Pfam" id="PF07992"/>
    </source>
</evidence>
<dbReference type="SUPFAM" id="SSF51395">
    <property type="entry name" value="FMN-linked oxidoreductases"/>
    <property type="match status" value="1"/>
</dbReference>
<dbReference type="Gene3D" id="3.50.50.60">
    <property type="entry name" value="FAD/NAD(P)-binding domain"/>
    <property type="match status" value="1"/>
</dbReference>
<reference evidence="12 13" key="1">
    <citation type="submission" date="2016-10" db="EMBL/GenBank/DDBJ databases">
        <authorList>
            <person name="de Groot N.N."/>
        </authorList>
    </citation>
    <scope>NUCLEOTIDE SEQUENCE [LARGE SCALE GENOMIC DNA]</scope>
    <source>
        <strain evidence="12 13">DSM 21800</strain>
    </source>
</reference>
<dbReference type="InterPro" id="IPR036188">
    <property type="entry name" value="FAD/NAD-bd_sf"/>
</dbReference>
<keyword evidence="7" id="KW-0560">Oxidoreductase</keyword>
<evidence type="ECO:0000313" key="12">
    <source>
        <dbReference type="EMBL" id="SDS82832.1"/>
    </source>
</evidence>
<gene>
    <name evidence="12" type="ORF">SAMN04489812_3168</name>
</gene>
<dbReference type="RefSeq" id="WP_197679737.1">
    <property type="nucleotide sequence ID" value="NZ_LT629772.1"/>
</dbReference>
<keyword evidence="4" id="KW-0285">Flavoprotein</keyword>
<evidence type="ECO:0000256" key="8">
    <source>
        <dbReference type="ARBA" id="ARBA00023004"/>
    </source>
</evidence>
<dbReference type="InterPro" id="IPR051793">
    <property type="entry name" value="NADH:flavin_oxidoreductase"/>
</dbReference>
<dbReference type="Pfam" id="PF07992">
    <property type="entry name" value="Pyr_redox_2"/>
    <property type="match status" value="1"/>
</dbReference>
<keyword evidence="9" id="KW-0411">Iron-sulfur</keyword>
<dbReference type="GO" id="GO:0046872">
    <property type="term" value="F:metal ion binding"/>
    <property type="evidence" value="ECO:0007669"/>
    <property type="project" value="UniProtKB-KW"/>
</dbReference>
<feature type="domain" description="FAD/NAD(P)-binding" evidence="11">
    <location>
        <begin position="387"/>
        <end position="645"/>
    </location>
</feature>
<keyword evidence="6" id="KW-0479">Metal-binding</keyword>
<dbReference type="SUPFAM" id="SSF51905">
    <property type="entry name" value="FAD/NAD(P)-binding domain"/>
    <property type="match status" value="1"/>
</dbReference>
<dbReference type="PRINTS" id="PR00411">
    <property type="entry name" value="PNDRDTASEI"/>
</dbReference>
<dbReference type="GO" id="GO:0051536">
    <property type="term" value="F:iron-sulfur cluster binding"/>
    <property type="evidence" value="ECO:0007669"/>
    <property type="project" value="UniProtKB-KW"/>
</dbReference>